<evidence type="ECO:0000256" key="6">
    <source>
        <dbReference type="ARBA" id="ARBA00022553"/>
    </source>
</evidence>
<feature type="compositionally biased region" description="Polar residues" evidence="13">
    <location>
        <begin position="335"/>
        <end position="345"/>
    </location>
</feature>
<evidence type="ECO:0000256" key="2">
    <source>
        <dbReference type="ARBA" id="ARBA00004496"/>
    </source>
</evidence>
<evidence type="ECO:0000256" key="8">
    <source>
        <dbReference type="ARBA" id="ARBA00022723"/>
    </source>
</evidence>
<keyword evidence="9 12" id="KW-0863">Zinc-finger</keyword>
<feature type="region of interest" description="Disordered" evidence="13">
    <location>
        <begin position="713"/>
        <end position="744"/>
    </location>
</feature>
<dbReference type="InterPro" id="IPR013087">
    <property type="entry name" value="Znf_C2H2_type"/>
</dbReference>
<evidence type="ECO:0000256" key="12">
    <source>
        <dbReference type="PROSITE-ProRule" id="PRU00175"/>
    </source>
</evidence>
<comment type="similarity">
    <text evidence="11">Belongs to the ZNF598/HEL2 family.</text>
</comment>
<gene>
    <name evidence="15" type="ORF">WJX75_007619</name>
</gene>
<dbReference type="InterPro" id="IPR041888">
    <property type="entry name" value="RING-HC_ZNF598/HEL2"/>
</dbReference>
<evidence type="ECO:0000313" key="16">
    <source>
        <dbReference type="Proteomes" id="UP001491310"/>
    </source>
</evidence>
<keyword evidence="6" id="KW-0597">Phosphoprotein</keyword>
<accession>A0ABR2YQD2</accession>
<dbReference type="Pfam" id="PF23202">
    <property type="entry name" value="PAH_ZNF598"/>
    <property type="match status" value="1"/>
</dbReference>
<evidence type="ECO:0000256" key="13">
    <source>
        <dbReference type="SAM" id="MobiDB-lite"/>
    </source>
</evidence>
<comment type="pathway">
    <text evidence="3">Protein modification; protein ubiquitination.</text>
</comment>
<evidence type="ECO:0000256" key="11">
    <source>
        <dbReference type="ARBA" id="ARBA00035113"/>
    </source>
</evidence>
<evidence type="ECO:0000259" key="14">
    <source>
        <dbReference type="PROSITE" id="PS50089"/>
    </source>
</evidence>
<evidence type="ECO:0000256" key="10">
    <source>
        <dbReference type="ARBA" id="ARBA00022833"/>
    </source>
</evidence>
<evidence type="ECO:0000256" key="9">
    <source>
        <dbReference type="ARBA" id="ARBA00022771"/>
    </source>
</evidence>
<evidence type="ECO:0000256" key="3">
    <source>
        <dbReference type="ARBA" id="ARBA00004906"/>
    </source>
</evidence>
<evidence type="ECO:0000256" key="1">
    <source>
        <dbReference type="ARBA" id="ARBA00000900"/>
    </source>
</evidence>
<keyword evidence="16" id="KW-1185">Reference proteome</keyword>
<feature type="region of interest" description="Disordered" evidence="13">
    <location>
        <begin position="284"/>
        <end position="496"/>
    </location>
</feature>
<reference evidence="15 16" key="1">
    <citation type="journal article" date="2024" name="Nat. Commun.">
        <title>Phylogenomics reveals the evolutionary origins of lichenization in chlorophyte algae.</title>
        <authorList>
            <person name="Puginier C."/>
            <person name="Libourel C."/>
            <person name="Otte J."/>
            <person name="Skaloud P."/>
            <person name="Haon M."/>
            <person name="Grisel S."/>
            <person name="Petersen M."/>
            <person name="Berrin J.G."/>
            <person name="Delaux P.M."/>
            <person name="Dal Grande F."/>
            <person name="Keller J."/>
        </authorList>
    </citation>
    <scope>NUCLEOTIDE SEQUENCE [LARGE SCALE GENOMIC DNA]</scope>
    <source>
        <strain evidence="15 16">SAG 216-7</strain>
    </source>
</reference>
<sequence>MEDCCAVCAEPLEWTAYGPCGHTDACSKCVTRLRFTMNDKRCVICQQQSPSVFVTRYMGSYTSTIPSEEFATLQARPGMYFLASVEAFFDDKGHFETIRALCSYTHPVLQDVGAMSSFRSLRELKYNMLNAKQLHFCDICVESRKVFIPEQIAYSKPDLERHMRSGDLSGPMAESGFKGHPQCRFCRKRFYGDNELFVHMQSDHEQCFLCRRARPDRYVYYKDYNELEEHFRHEHYLCEDHGCLEKKFVVFPSEQEIKQHAAREHGGNMSRAEKRQALTIPINFQYRRGEEPAGSSGRRGGGGRGGGPGIVIGGAGDVRSRFGRRPPTENDRRQISSAVQASIETAQAEHAQRVTSSAGPDGRAAEEAEEEQQPAFSGPAHWAAAAGRSGAAQIRPEDFPALPGASKSAKKRAKAKEKQQATGLQDGNRSVSAAHLRGDAHPSLSQSTSAPDLQAEVPREPEWQEAGARPALWGAPAPSAAKSGGAASQQPAPLRSREEDFPVLGQRGPAAAPAAPQPSAVSDSIKAANKALMDKIRGRLDEEDLGVFRNHAAAYMRGDTDAHSYYAVVDSLGLGPLVPEMAALLPDAGKRTELLSLHGAAAASPSDAAAAAVHASQNASWQCLRCSLINGPAADSSCEACSSRRPRQVESNGTAAADAFPALGAAVGAAEGSETVGGGTKGAKKGKKVSKFERLRLTGGDPGALAGWLNTSGGTTTKPQNVWTQGRPAVAGGGGTQARGQWAAKDKLANEWRTINDAWDKK</sequence>
<organism evidence="15 16">
    <name type="scientific">Coccomyxa subellipsoidea</name>
    <dbReference type="NCBI Taxonomy" id="248742"/>
    <lineage>
        <taxon>Eukaryota</taxon>
        <taxon>Viridiplantae</taxon>
        <taxon>Chlorophyta</taxon>
        <taxon>core chlorophytes</taxon>
        <taxon>Trebouxiophyceae</taxon>
        <taxon>Trebouxiophyceae incertae sedis</taxon>
        <taxon>Coccomyxaceae</taxon>
        <taxon>Coccomyxa</taxon>
    </lineage>
</organism>
<dbReference type="PROSITE" id="PS00028">
    <property type="entry name" value="ZINC_FINGER_C2H2_1"/>
    <property type="match status" value="1"/>
</dbReference>
<keyword evidence="5" id="KW-0963">Cytoplasm</keyword>
<evidence type="ECO:0000256" key="4">
    <source>
        <dbReference type="ARBA" id="ARBA00012483"/>
    </source>
</evidence>
<proteinExistence type="inferred from homology"/>
<feature type="compositionally biased region" description="Polar residues" evidence="13">
    <location>
        <begin position="422"/>
        <end position="431"/>
    </location>
</feature>
<protein>
    <recommendedName>
        <fullName evidence="4">RING-type E3 ubiquitin transferase</fullName>
        <ecNumber evidence="4">2.3.2.27</ecNumber>
    </recommendedName>
</protein>
<dbReference type="Proteomes" id="UP001491310">
    <property type="component" value="Unassembled WGS sequence"/>
</dbReference>
<comment type="subcellular location">
    <subcellularLocation>
        <location evidence="2">Cytoplasm</location>
    </subcellularLocation>
</comment>
<dbReference type="Pfam" id="PF23230">
    <property type="entry name" value="zf-C2H2_13"/>
    <property type="match status" value="1"/>
</dbReference>
<feature type="domain" description="RING-type" evidence="14">
    <location>
        <begin position="5"/>
        <end position="46"/>
    </location>
</feature>
<dbReference type="InterPro" id="IPR056437">
    <property type="entry name" value="Znf-C2H2_ZNF598/HEL2"/>
</dbReference>
<dbReference type="InterPro" id="IPR044288">
    <property type="entry name" value="ZNF598/HEL2"/>
</dbReference>
<dbReference type="PROSITE" id="PS50089">
    <property type="entry name" value="ZF_RING_2"/>
    <property type="match status" value="1"/>
</dbReference>
<comment type="caution">
    <text evidence="15">The sequence shown here is derived from an EMBL/GenBank/DDBJ whole genome shotgun (WGS) entry which is preliminary data.</text>
</comment>
<dbReference type="InterPro" id="IPR057634">
    <property type="entry name" value="PAH_ZNF598/HEL2"/>
</dbReference>
<dbReference type="SMART" id="SM00355">
    <property type="entry name" value="ZnF_C2H2"/>
    <property type="match status" value="3"/>
</dbReference>
<evidence type="ECO:0000256" key="7">
    <source>
        <dbReference type="ARBA" id="ARBA00022679"/>
    </source>
</evidence>
<dbReference type="CDD" id="cd16615">
    <property type="entry name" value="RING-HC_ZNF598"/>
    <property type="match status" value="1"/>
</dbReference>
<feature type="compositionally biased region" description="Gly residues" evidence="13">
    <location>
        <begin position="297"/>
        <end position="316"/>
    </location>
</feature>
<keyword evidence="10" id="KW-0862">Zinc</keyword>
<keyword evidence="8" id="KW-0479">Metal-binding</keyword>
<dbReference type="PANTHER" id="PTHR22938">
    <property type="entry name" value="ZINC FINGER PROTEIN 598"/>
    <property type="match status" value="1"/>
</dbReference>
<dbReference type="Gene3D" id="3.30.40.10">
    <property type="entry name" value="Zinc/RING finger domain, C3HC4 (zinc finger)"/>
    <property type="match status" value="1"/>
</dbReference>
<feature type="compositionally biased region" description="Low complexity" evidence="13">
    <location>
        <begin position="474"/>
        <end position="492"/>
    </location>
</feature>
<evidence type="ECO:0000313" key="15">
    <source>
        <dbReference type="EMBL" id="KAK9909131.1"/>
    </source>
</evidence>
<feature type="compositionally biased region" description="Low complexity" evidence="13">
    <location>
        <begin position="375"/>
        <end position="392"/>
    </location>
</feature>
<evidence type="ECO:0000256" key="5">
    <source>
        <dbReference type="ARBA" id="ARBA00022490"/>
    </source>
</evidence>
<dbReference type="Gene3D" id="2.30.30.380">
    <property type="entry name" value="Zn-finger domain of Sec23/24"/>
    <property type="match status" value="1"/>
</dbReference>
<keyword evidence="7" id="KW-0808">Transferase</keyword>
<dbReference type="EC" id="2.3.2.27" evidence="4"/>
<feature type="compositionally biased region" description="Polar residues" evidence="13">
    <location>
        <begin position="713"/>
        <end position="724"/>
    </location>
</feature>
<dbReference type="InterPro" id="IPR013083">
    <property type="entry name" value="Znf_RING/FYVE/PHD"/>
</dbReference>
<dbReference type="InterPro" id="IPR001841">
    <property type="entry name" value="Znf_RING"/>
</dbReference>
<comment type="catalytic activity">
    <reaction evidence="1">
        <text>S-ubiquitinyl-[E2 ubiquitin-conjugating enzyme]-L-cysteine + [acceptor protein]-L-lysine = [E2 ubiquitin-conjugating enzyme]-L-cysteine + N(6)-ubiquitinyl-[acceptor protein]-L-lysine.</text>
        <dbReference type="EC" id="2.3.2.27"/>
    </reaction>
</comment>
<name>A0ABR2YQD2_9CHLO</name>
<dbReference type="PANTHER" id="PTHR22938:SF0">
    <property type="entry name" value="E3 UBIQUITIN-PROTEIN LIGASE ZNF598"/>
    <property type="match status" value="1"/>
</dbReference>
<dbReference type="EMBL" id="JALJOT010000007">
    <property type="protein sequence ID" value="KAK9909131.1"/>
    <property type="molecule type" value="Genomic_DNA"/>
</dbReference>
<dbReference type="Pfam" id="PF13920">
    <property type="entry name" value="zf-C3HC4_3"/>
    <property type="match status" value="1"/>
</dbReference>